<keyword evidence="5 6" id="KW-0472">Membrane</keyword>
<name>A0ABW2UZP5_9BACL</name>
<protein>
    <recommendedName>
        <fullName evidence="6">TVP38/TMEM64 family membrane protein</fullName>
    </recommendedName>
</protein>
<feature type="transmembrane region" description="Helical" evidence="6">
    <location>
        <begin position="41"/>
        <end position="61"/>
    </location>
</feature>
<dbReference type="EMBL" id="JBHTGQ010000002">
    <property type="protein sequence ID" value="MFC7748718.1"/>
    <property type="molecule type" value="Genomic_DNA"/>
</dbReference>
<evidence type="ECO:0000313" key="8">
    <source>
        <dbReference type="EMBL" id="MFC7748718.1"/>
    </source>
</evidence>
<gene>
    <name evidence="8" type="ORF">ACFQWB_01995</name>
</gene>
<sequence length="228" mass="24490">MGNKTGRWGIAAAVAAAVVLLIATAMSPVGAYIRGIDPNELSAWVRSFGWLAWIVAILLIALQTFAPFVPFVLLAGANVLVFGFWGGFAVSYLSACAAAVAAFALARALGREWVESRFGGRKGFARMQRSLERNGFFYVLMGRLLAFVPSSAVNYAAGASGVKLRSFTLATLLGKLPIVFAECLVGYDVMHMHENKGRLLLMLAFIALLAAAGQAFRNKLLIKEEQRG</sequence>
<keyword evidence="3 6" id="KW-0812">Transmembrane</keyword>
<comment type="similarity">
    <text evidence="6">Belongs to the TVP38/TMEM64 family.</text>
</comment>
<evidence type="ECO:0000256" key="2">
    <source>
        <dbReference type="ARBA" id="ARBA00022475"/>
    </source>
</evidence>
<dbReference type="RefSeq" id="WP_138787758.1">
    <property type="nucleotide sequence ID" value="NZ_JBHTGQ010000002.1"/>
</dbReference>
<evidence type="ECO:0000259" key="7">
    <source>
        <dbReference type="Pfam" id="PF09335"/>
    </source>
</evidence>
<dbReference type="PANTHER" id="PTHR12677:SF59">
    <property type="entry name" value="GOLGI APPARATUS MEMBRANE PROTEIN TVP38-RELATED"/>
    <property type="match status" value="1"/>
</dbReference>
<dbReference type="PANTHER" id="PTHR12677">
    <property type="entry name" value="GOLGI APPARATUS MEMBRANE PROTEIN TVP38-RELATED"/>
    <property type="match status" value="1"/>
</dbReference>
<dbReference type="Proteomes" id="UP001596528">
    <property type="component" value="Unassembled WGS sequence"/>
</dbReference>
<dbReference type="InterPro" id="IPR015414">
    <property type="entry name" value="TMEM64"/>
</dbReference>
<evidence type="ECO:0000256" key="5">
    <source>
        <dbReference type="ARBA" id="ARBA00023136"/>
    </source>
</evidence>
<keyword evidence="2 6" id="KW-1003">Cell membrane</keyword>
<evidence type="ECO:0000256" key="4">
    <source>
        <dbReference type="ARBA" id="ARBA00022989"/>
    </source>
</evidence>
<feature type="transmembrane region" description="Helical" evidence="6">
    <location>
        <begin position="169"/>
        <end position="187"/>
    </location>
</feature>
<evidence type="ECO:0000313" key="9">
    <source>
        <dbReference type="Proteomes" id="UP001596528"/>
    </source>
</evidence>
<proteinExistence type="inferred from homology"/>
<evidence type="ECO:0000256" key="1">
    <source>
        <dbReference type="ARBA" id="ARBA00004651"/>
    </source>
</evidence>
<feature type="domain" description="VTT" evidence="7">
    <location>
        <begin position="69"/>
        <end position="187"/>
    </location>
</feature>
<organism evidence="8 9">
    <name type="scientific">Paenibacillus thermoaerophilus</name>
    <dbReference type="NCBI Taxonomy" id="1215385"/>
    <lineage>
        <taxon>Bacteria</taxon>
        <taxon>Bacillati</taxon>
        <taxon>Bacillota</taxon>
        <taxon>Bacilli</taxon>
        <taxon>Bacillales</taxon>
        <taxon>Paenibacillaceae</taxon>
        <taxon>Paenibacillus</taxon>
    </lineage>
</organism>
<evidence type="ECO:0000256" key="3">
    <source>
        <dbReference type="ARBA" id="ARBA00022692"/>
    </source>
</evidence>
<keyword evidence="4 6" id="KW-1133">Transmembrane helix</keyword>
<feature type="transmembrane region" description="Helical" evidence="6">
    <location>
        <begin position="199"/>
        <end position="216"/>
    </location>
</feature>
<keyword evidence="9" id="KW-1185">Reference proteome</keyword>
<feature type="transmembrane region" description="Helical" evidence="6">
    <location>
        <begin position="135"/>
        <end position="157"/>
    </location>
</feature>
<evidence type="ECO:0000256" key="6">
    <source>
        <dbReference type="RuleBase" id="RU366058"/>
    </source>
</evidence>
<comment type="subcellular location">
    <subcellularLocation>
        <location evidence="1 6">Cell membrane</location>
        <topology evidence="1 6">Multi-pass membrane protein</topology>
    </subcellularLocation>
</comment>
<comment type="caution">
    <text evidence="8">The sequence shown here is derived from an EMBL/GenBank/DDBJ whole genome shotgun (WGS) entry which is preliminary data.</text>
</comment>
<reference evidence="9" key="1">
    <citation type="journal article" date="2019" name="Int. J. Syst. Evol. Microbiol.">
        <title>The Global Catalogue of Microorganisms (GCM) 10K type strain sequencing project: providing services to taxonomists for standard genome sequencing and annotation.</title>
        <authorList>
            <consortium name="The Broad Institute Genomics Platform"/>
            <consortium name="The Broad Institute Genome Sequencing Center for Infectious Disease"/>
            <person name="Wu L."/>
            <person name="Ma J."/>
        </authorList>
    </citation>
    <scope>NUCLEOTIDE SEQUENCE [LARGE SCALE GENOMIC DNA]</scope>
    <source>
        <strain evidence="9">JCM 18657</strain>
    </source>
</reference>
<accession>A0ABW2UZP5</accession>
<feature type="transmembrane region" description="Helical" evidence="6">
    <location>
        <begin position="92"/>
        <end position="114"/>
    </location>
</feature>
<dbReference type="Pfam" id="PF09335">
    <property type="entry name" value="VTT_dom"/>
    <property type="match status" value="1"/>
</dbReference>
<dbReference type="InterPro" id="IPR032816">
    <property type="entry name" value="VTT_dom"/>
</dbReference>